<dbReference type="EMBL" id="JACXVP010000010">
    <property type="protein sequence ID" value="KAG5579802.1"/>
    <property type="molecule type" value="Genomic_DNA"/>
</dbReference>
<dbReference type="Proteomes" id="UP000824120">
    <property type="component" value="Chromosome 10"/>
</dbReference>
<protein>
    <submittedName>
        <fullName evidence="1">Uncharacterized protein</fullName>
    </submittedName>
</protein>
<accession>A0A9J5WVH5</accession>
<name>A0A9J5WVH5_SOLCO</name>
<organism evidence="1 2">
    <name type="scientific">Solanum commersonii</name>
    <name type="common">Commerson's wild potato</name>
    <name type="synonym">Commerson's nightshade</name>
    <dbReference type="NCBI Taxonomy" id="4109"/>
    <lineage>
        <taxon>Eukaryota</taxon>
        <taxon>Viridiplantae</taxon>
        <taxon>Streptophyta</taxon>
        <taxon>Embryophyta</taxon>
        <taxon>Tracheophyta</taxon>
        <taxon>Spermatophyta</taxon>
        <taxon>Magnoliopsida</taxon>
        <taxon>eudicotyledons</taxon>
        <taxon>Gunneridae</taxon>
        <taxon>Pentapetalae</taxon>
        <taxon>asterids</taxon>
        <taxon>lamiids</taxon>
        <taxon>Solanales</taxon>
        <taxon>Solanaceae</taxon>
        <taxon>Solanoideae</taxon>
        <taxon>Solaneae</taxon>
        <taxon>Solanum</taxon>
    </lineage>
</organism>
<keyword evidence="2" id="KW-1185">Reference proteome</keyword>
<comment type="caution">
    <text evidence="1">The sequence shown here is derived from an EMBL/GenBank/DDBJ whole genome shotgun (WGS) entry which is preliminary data.</text>
</comment>
<gene>
    <name evidence="1" type="ORF">H5410_050429</name>
</gene>
<proteinExistence type="predicted"/>
<evidence type="ECO:0000313" key="1">
    <source>
        <dbReference type="EMBL" id="KAG5579802.1"/>
    </source>
</evidence>
<dbReference type="OrthoDB" id="1306279at2759"/>
<evidence type="ECO:0000313" key="2">
    <source>
        <dbReference type="Proteomes" id="UP000824120"/>
    </source>
</evidence>
<dbReference type="AlphaFoldDB" id="A0A9J5WVH5"/>
<sequence>MLRFNRIQNEEGEWLEKQSDIVEATVEFYIEQFTRQEEVCEDFGMLEELPLVITSNMNENLEVMSSLGEVRKANMGLNKNSVGGPDG</sequence>
<reference evidence="1 2" key="1">
    <citation type="submission" date="2020-09" db="EMBL/GenBank/DDBJ databases">
        <title>De no assembly of potato wild relative species, Solanum commersonii.</title>
        <authorList>
            <person name="Cho K."/>
        </authorList>
    </citation>
    <scope>NUCLEOTIDE SEQUENCE [LARGE SCALE GENOMIC DNA]</scope>
    <source>
        <strain evidence="1">LZ3.2</strain>
        <tissue evidence="1">Leaf</tissue>
    </source>
</reference>